<dbReference type="InterPro" id="IPR050348">
    <property type="entry name" value="Protein-Tyr_Phosphatase"/>
</dbReference>
<dbReference type="SMART" id="SM00194">
    <property type="entry name" value="PTPc"/>
    <property type="match status" value="1"/>
</dbReference>
<evidence type="ECO:0000256" key="2">
    <source>
        <dbReference type="ARBA" id="ARBA00013064"/>
    </source>
</evidence>
<evidence type="ECO:0000256" key="1">
    <source>
        <dbReference type="ARBA" id="ARBA00009580"/>
    </source>
</evidence>
<accession>A0A643BUL6</accession>
<dbReference type="SMART" id="SM00404">
    <property type="entry name" value="PTPc_motif"/>
    <property type="match status" value="1"/>
</dbReference>
<dbReference type="GO" id="GO:0008045">
    <property type="term" value="P:motor neuron axon guidance"/>
    <property type="evidence" value="ECO:0007669"/>
    <property type="project" value="TreeGrafter"/>
</dbReference>
<dbReference type="InterPro" id="IPR000242">
    <property type="entry name" value="PTP_cat"/>
</dbReference>
<dbReference type="Gene3D" id="3.90.190.10">
    <property type="entry name" value="Protein tyrosine phosphatase superfamily"/>
    <property type="match status" value="1"/>
</dbReference>
<dbReference type="GO" id="GO:0004725">
    <property type="term" value="F:protein tyrosine phosphatase activity"/>
    <property type="evidence" value="ECO:0007669"/>
    <property type="project" value="UniProtKB-EC"/>
</dbReference>
<evidence type="ECO:0000256" key="4">
    <source>
        <dbReference type="ARBA" id="ARBA00022912"/>
    </source>
</evidence>
<sequence>GSPAFTTHGILSPSPLPFVPQEKCAQYWPSDGLVSYGDITVELKKEEECESYTVRDLLVTNTRENKSRQIRQFHFHGWPEVGIPSDGKGMISIIAAVQKQQQQSGNHPITVHCSAGAGRTGTFCALSTVLERVKAEGILDVFQTVKSLRLQRPHMVQTLEQYEFCYKVVQEYIDAFSDYANFK</sequence>
<comment type="similarity">
    <text evidence="1">Belongs to the protein-tyrosine phosphatase family.</text>
</comment>
<dbReference type="InterPro" id="IPR016130">
    <property type="entry name" value="Tyr_Pase_AS"/>
</dbReference>
<dbReference type="AlphaFoldDB" id="A0A643BUL6"/>
<dbReference type="PANTHER" id="PTHR19134">
    <property type="entry name" value="RECEPTOR-TYPE TYROSINE-PROTEIN PHOSPHATASE"/>
    <property type="match status" value="1"/>
</dbReference>
<dbReference type="PRINTS" id="PR00700">
    <property type="entry name" value="PRTYPHPHTASE"/>
</dbReference>
<dbReference type="OrthoDB" id="6144703at2759"/>
<proteinExistence type="inferred from homology"/>
<feature type="domain" description="Tyrosine specific protein phosphatases" evidence="6">
    <location>
        <begin position="88"/>
        <end position="163"/>
    </location>
</feature>
<keyword evidence="3" id="KW-0378">Hydrolase</keyword>
<dbReference type="Proteomes" id="UP000437017">
    <property type="component" value="Unassembled WGS sequence"/>
</dbReference>
<dbReference type="EC" id="3.1.3.48" evidence="2"/>
<evidence type="ECO:0000313" key="7">
    <source>
        <dbReference type="EMBL" id="KAB0391637.1"/>
    </source>
</evidence>
<keyword evidence="8" id="KW-1185">Reference proteome</keyword>
<comment type="caution">
    <text evidence="7">The sequence shown here is derived from an EMBL/GenBank/DDBJ whole genome shotgun (WGS) entry which is preliminary data.</text>
</comment>
<reference evidence="7 8" key="1">
    <citation type="journal article" date="2019" name="PLoS ONE">
        <title>Genomic analyses reveal an absence of contemporary introgressive admixture between fin whales and blue whales, despite known hybrids.</title>
        <authorList>
            <person name="Westbury M.V."/>
            <person name="Petersen B."/>
            <person name="Lorenzen E.D."/>
        </authorList>
    </citation>
    <scope>NUCLEOTIDE SEQUENCE [LARGE SCALE GENOMIC DNA]</scope>
    <source>
        <strain evidence="7">FinWhale-01</strain>
    </source>
</reference>
<dbReference type="Pfam" id="PF00102">
    <property type="entry name" value="Y_phosphatase"/>
    <property type="match status" value="1"/>
</dbReference>
<dbReference type="InterPro" id="IPR000387">
    <property type="entry name" value="Tyr_Pase_dom"/>
</dbReference>
<feature type="domain" description="Tyrosine-protein phosphatase" evidence="5">
    <location>
        <begin position="21"/>
        <end position="172"/>
    </location>
</feature>
<evidence type="ECO:0000256" key="3">
    <source>
        <dbReference type="ARBA" id="ARBA00022801"/>
    </source>
</evidence>
<dbReference type="InterPro" id="IPR029021">
    <property type="entry name" value="Prot-tyrosine_phosphatase-like"/>
</dbReference>
<dbReference type="PROSITE" id="PS50056">
    <property type="entry name" value="TYR_PHOSPHATASE_2"/>
    <property type="match status" value="1"/>
</dbReference>
<dbReference type="PROSITE" id="PS00383">
    <property type="entry name" value="TYR_PHOSPHATASE_1"/>
    <property type="match status" value="1"/>
</dbReference>
<feature type="non-terminal residue" evidence="7">
    <location>
        <position position="1"/>
    </location>
</feature>
<dbReference type="FunFam" id="3.90.190.10:FF:000270">
    <property type="entry name" value="Protein-tyrosine-phosphatase"/>
    <property type="match status" value="1"/>
</dbReference>
<gene>
    <name evidence="7" type="ORF">E2I00_005520</name>
</gene>
<dbReference type="PROSITE" id="PS50055">
    <property type="entry name" value="TYR_PHOSPHATASE_PTP"/>
    <property type="match status" value="1"/>
</dbReference>
<keyword evidence="4" id="KW-0904">Protein phosphatase</keyword>
<dbReference type="SUPFAM" id="SSF52799">
    <property type="entry name" value="(Phosphotyrosine protein) phosphatases II"/>
    <property type="match status" value="1"/>
</dbReference>
<protein>
    <recommendedName>
        <fullName evidence="2">protein-tyrosine-phosphatase</fullName>
        <ecNumber evidence="2">3.1.3.48</ecNumber>
    </recommendedName>
</protein>
<name>A0A643BUL6_BALPH</name>
<dbReference type="PANTHER" id="PTHR19134:SF562">
    <property type="entry name" value="PROTEIN-TYROSINE-PHOSPHATASE"/>
    <property type="match status" value="1"/>
</dbReference>
<evidence type="ECO:0000259" key="6">
    <source>
        <dbReference type="PROSITE" id="PS50056"/>
    </source>
</evidence>
<dbReference type="InterPro" id="IPR003595">
    <property type="entry name" value="Tyr_Pase_cat"/>
</dbReference>
<organism evidence="7 8">
    <name type="scientific">Balaenoptera physalus</name>
    <name type="common">Fin whale</name>
    <name type="synonym">Balaena physalus</name>
    <dbReference type="NCBI Taxonomy" id="9770"/>
    <lineage>
        <taxon>Eukaryota</taxon>
        <taxon>Metazoa</taxon>
        <taxon>Chordata</taxon>
        <taxon>Craniata</taxon>
        <taxon>Vertebrata</taxon>
        <taxon>Euteleostomi</taxon>
        <taxon>Mammalia</taxon>
        <taxon>Eutheria</taxon>
        <taxon>Laurasiatheria</taxon>
        <taxon>Artiodactyla</taxon>
        <taxon>Whippomorpha</taxon>
        <taxon>Cetacea</taxon>
        <taxon>Mysticeti</taxon>
        <taxon>Balaenopteridae</taxon>
        <taxon>Balaenoptera</taxon>
    </lineage>
</organism>
<evidence type="ECO:0000259" key="5">
    <source>
        <dbReference type="PROSITE" id="PS50055"/>
    </source>
</evidence>
<dbReference type="EMBL" id="SGJD01004382">
    <property type="protein sequence ID" value="KAB0391637.1"/>
    <property type="molecule type" value="Genomic_DNA"/>
</dbReference>
<evidence type="ECO:0000313" key="8">
    <source>
        <dbReference type="Proteomes" id="UP000437017"/>
    </source>
</evidence>